<dbReference type="Proteomes" id="UP000580654">
    <property type="component" value="Unassembled WGS sequence"/>
</dbReference>
<proteinExistence type="predicted"/>
<reference evidence="1 2" key="1">
    <citation type="submission" date="2020-08" db="EMBL/GenBank/DDBJ databases">
        <title>Genomic Encyclopedia of Type Strains, Phase IV (KMG-IV): sequencing the most valuable type-strain genomes for metagenomic binning, comparative biology and taxonomic classification.</title>
        <authorList>
            <person name="Goeker M."/>
        </authorList>
    </citation>
    <scope>NUCLEOTIDE SEQUENCE [LARGE SCALE GENOMIC DNA]</scope>
    <source>
        <strain evidence="1 2">DSM 25622</strain>
    </source>
</reference>
<dbReference type="AlphaFoldDB" id="A0A840YAB6"/>
<dbReference type="EMBL" id="JACIJD010000021">
    <property type="protein sequence ID" value="MBB5695649.1"/>
    <property type="molecule type" value="Genomic_DNA"/>
</dbReference>
<evidence type="ECO:0000313" key="1">
    <source>
        <dbReference type="EMBL" id="MBB5695649.1"/>
    </source>
</evidence>
<protein>
    <submittedName>
        <fullName evidence="1">Uncharacterized protein</fullName>
    </submittedName>
</protein>
<name>A0A840YAB6_9PROT</name>
<dbReference type="RefSeq" id="WP_184520844.1">
    <property type="nucleotide sequence ID" value="NZ_JACIJD010000021.1"/>
</dbReference>
<keyword evidence="2" id="KW-1185">Reference proteome</keyword>
<organism evidence="1 2">
    <name type="scientific">Muricoccus pecuniae</name>
    <dbReference type="NCBI Taxonomy" id="693023"/>
    <lineage>
        <taxon>Bacteria</taxon>
        <taxon>Pseudomonadati</taxon>
        <taxon>Pseudomonadota</taxon>
        <taxon>Alphaproteobacteria</taxon>
        <taxon>Acetobacterales</taxon>
        <taxon>Roseomonadaceae</taxon>
        <taxon>Muricoccus</taxon>
    </lineage>
</organism>
<accession>A0A840YAB6</accession>
<sequence>MPAEESSRERASRLVRENAARIERRRGSISQMTALRQTHLLAEAHRLLALMEQNQVWFLHRLQALSTHEGGHQRPELDT</sequence>
<gene>
    <name evidence="1" type="ORF">FHS87_003714</name>
</gene>
<evidence type="ECO:0000313" key="2">
    <source>
        <dbReference type="Proteomes" id="UP000580654"/>
    </source>
</evidence>
<comment type="caution">
    <text evidence="1">The sequence shown here is derived from an EMBL/GenBank/DDBJ whole genome shotgun (WGS) entry which is preliminary data.</text>
</comment>